<dbReference type="GO" id="GO:0016985">
    <property type="term" value="F:mannan endo-1,4-beta-mannosidase activity"/>
    <property type="evidence" value="ECO:0007669"/>
    <property type="project" value="UniProtKB-EC"/>
</dbReference>
<keyword evidence="6" id="KW-0732">Signal</keyword>
<dbReference type="InterPro" id="IPR017853">
    <property type="entry name" value="GH"/>
</dbReference>
<evidence type="ECO:0000256" key="1">
    <source>
        <dbReference type="ARBA" id="ARBA00001678"/>
    </source>
</evidence>
<evidence type="ECO:0000256" key="2">
    <source>
        <dbReference type="ARBA" id="ARBA00005641"/>
    </source>
</evidence>
<dbReference type="OrthoDB" id="406631at2759"/>
<dbReference type="GO" id="GO:0046355">
    <property type="term" value="P:mannan catabolic process"/>
    <property type="evidence" value="ECO:0007669"/>
    <property type="project" value="UniProtKB-ARBA"/>
</dbReference>
<comment type="caution">
    <text evidence="8">The sequence shown here is derived from an EMBL/GenBank/DDBJ whole genome shotgun (WGS) entry which is preliminary data.</text>
</comment>
<comment type="similarity">
    <text evidence="2">Belongs to the glycosyl hydrolase 5 (cellulase A) family.</text>
</comment>
<feature type="signal peptide" evidence="6">
    <location>
        <begin position="1"/>
        <end position="16"/>
    </location>
</feature>
<evidence type="ECO:0000256" key="4">
    <source>
        <dbReference type="ARBA" id="ARBA00022801"/>
    </source>
</evidence>
<feature type="domain" description="Glycoside hydrolase family 5" evidence="7">
    <location>
        <begin position="26"/>
        <end position="319"/>
    </location>
</feature>
<dbReference type="Pfam" id="PF26410">
    <property type="entry name" value="GH5_mannosidase"/>
    <property type="match status" value="1"/>
</dbReference>
<keyword evidence="9" id="KW-1185">Reference proteome</keyword>
<dbReference type="InParanoid" id="A0A2K1QUH6"/>
<dbReference type="InterPro" id="IPR001547">
    <property type="entry name" value="Glyco_hydro_5"/>
</dbReference>
<protein>
    <recommendedName>
        <fullName evidence="3">mannan endo-1,4-beta-mannosidase</fullName>
        <ecNumber evidence="3">3.2.1.78</ecNumber>
    </recommendedName>
</protein>
<sequence>MLSVLSLSLLLGGTLAAPTKRAPPAGFVTTNGGKFQLDGQDFYFAGSNGYYLPFLGEADVQLGFKAAADAGLKVMRTWGYNDRNATYNAGGLPQYGNNPNDPAFQTWDNGKATIDISPFDKVVKAATDTGVKLLVAFTNNWADYGGMDVYTTNLGGQYHDDFYRLPQIKDAYKAYVTEIVTRYKDSPAIFAWELANEPRCGADGTRNLPRSPASCTPETITSWMSEMAAFVKSLDPDHLVTTGSEGAFNIAGNPDGFYNGYDGGDFDAELADPNVDFNTFHSYPDWWTRTTDWTSQWIRDHAESGRKAGKPVVHEEYGWLSPAGRAQNGKPASDETRLEVYQKWQKIQVEEKMPDMYWQFGTTYSYGKNHDDGFTIYLDDADAQPLIYEHAKTMAALTS</sequence>
<dbReference type="PANTHER" id="PTHR31451:SF21">
    <property type="entry name" value="MANNAN ENDO-1,4-BETA-MANNOSIDASE C"/>
    <property type="match status" value="1"/>
</dbReference>
<dbReference type="PANTHER" id="PTHR31451">
    <property type="match status" value="1"/>
</dbReference>
<proteinExistence type="inferred from homology"/>
<dbReference type="Proteomes" id="UP000243797">
    <property type="component" value="Unassembled WGS sequence"/>
</dbReference>
<dbReference type="InterPro" id="IPR045053">
    <property type="entry name" value="MAN-like"/>
</dbReference>
<dbReference type="Gene3D" id="3.20.20.80">
    <property type="entry name" value="Glycosidases"/>
    <property type="match status" value="1"/>
</dbReference>
<evidence type="ECO:0000313" key="8">
    <source>
        <dbReference type="EMBL" id="PNS18715.1"/>
    </source>
</evidence>
<accession>A0A2K1QUH6</accession>
<dbReference type="SUPFAM" id="SSF51445">
    <property type="entry name" value="(Trans)glycosidases"/>
    <property type="match status" value="1"/>
</dbReference>
<keyword evidence="5" id="KW-0326">Glycosidase</keyword>
<gene>
    <name evidence="8" type="ORF">CAC42_5254</name>
</gene>
<evidence type="ECO:0000259" key="7">
    <source>
        <dbReference type="Pfam" id="PF26410"/>
    </source>
</evidence>
<evidence type="ECO:0000256" key="3">
    <source>
        <dbReference type="ARBA" id="ARBA00012706"/>
    </source>
</evidence>
<organism evidence="8 9">
    <name type="scientific">Sphaceloma murrayae</name>
    <dbReference type="NCBI Taxonomy" id="2082308"/>
    <lineage>
        <taxon>Eukaryota</taxon>
        <taxon>Fungi</taxon>
        <taxon>Dikarya</taxon>
        <taxon>Ascomycota</taxon>
        <taxon>Pezizomycotina</taxon>
        <taxon>Dothideomycetes</taxon>
        <taxon>Dothideomycetidae</taxon>
        <taxon>Myriangiales</taxon>
        <taxon>Elsinoaceae</taxon>
        <taxon>Sphaceloma</taxon>
    </lineage>
</organism>
<evidence type="ECO:0000256" key="5">
    <source>
        <dbReference type="ARBA" id="ARBA00023295"/>
    </source>
</evidence>
<dbReference type="STRING" id="2082308.A0A2K1QUH6"/>
<dbReference type="EC" id="3.2.1.78" evidence="3"/>
<evidence type="ECO:0000313" key="9">
    <source>
        <dbReference type="Proteomes" id="UP000243797"/>
    </source>
</evidence>
<reference evidence="8 9" key="1">
    <citation type="submission" date="2017-06" db="EMBL/GenBank/DDBJ databases">
        <title>Draft genome sequence of a variant of Elsinoe murrayae.</title>
        <authorList>
            <person name="Cheng Q."/>
        </authorList>
    </citation>
    <scope>NUCLEOTIDE SEQUENCE [LARGE SCALE GENOMIC DNA]</scope>
    <source>
        <strain evidence="8 9">CQ-2017a</strain>
    </source>
</reference>
<keyword evidence="4" id="KW-0378">Hydrolase</keyword>
<dbReference type="EMBL" id="NKHZ01000039">
    <property type="protein sequence ID" value="PNS18715.1"/>
    <property type="molecule type" value="Genomic_DNA"/>
</dbReference>
<dbReference type="AlphaFoldDB" id="A0A2K1QUH6"/>
<comment type="catalytic activity">
    <reaction evidence="1">
        <text>Random hydrolysis of (1-&gt;4)-beta-D-mannosidic linkages in mannans, galactomannans and glucomannans.</text>
        <dbReference type="EC" id="3.2.1.78"/>
    </reaction>
</comment>
<evidence type="ECO:0000256" key="6">
    <source>
        <dbReference type="SAM" id="SignalP"/>
    </source>
</evidence>
<feature type="chain" id="PRO_5014358014" description="mannan endo-1,4-beta-mannosidase" evidence="6">
    <location>
        <begin position="17"/>
        <end position="399"/>
    </location>
</feature>
<name>A0A2K1QUH6_9PEZI</name>